<sequence length="160" mass="19336">MFHSDYKHIIDRLPESLVKRTCERLLYHSKDPVPLESIFRKSERIESYLRHILEVYENSLNRKKPLPTIHVVDSGVQTEEIAYDYEEENNRQVVNELKVLSHFLLDYNRRTFRKFMQDIEKDYRERVTANKKMCYEIKDLKMQLLEAEKELASMKLNSSH</sequence>
<dbReference type="AlphaFoldDB" id="A0A2Z6RVZ4"/>
<evidence type="ECO:0000256" key="1">
    <source>
        <dbReference type="SAM" id="Coils"/>
    </source>
</evidence>
<comment type="caution">
    <text evidence="2">The sequence shown here is derived from an EMBL/GenBank/DDBJ whole genome shotgun (WGS) entry which is preliminary data.</text>
</comment>
<evidence type="ECO:0000313" key="2">
    <source>
        <dbReference type="EMBL" id="GBC02505.1"/>
    </source>
</evidence>
<name>A0A2Z6RVZ4_9GLOM</name>
<evidence type="ECO:0000313" key="3">
    <source>
        <dbReference type="Proteomes" id="UP000247702"/>
    </source>
</evidence>
<proteinExistence type="predicted"/>
<dbReference type="EMBL" id="BEXD01003832">
    <property type="protein sequence ID" value="GBC02505.1"/>
    <property type="molecule type" value="Genomic_DNA"/>
</dbReference>
<protein>
    <submittedName>
        <fullName evidence="2">Uncharacterized protein</fullName>
    </submittedName>
</protein>
<organism evidence="2 3">
    <name type="scientific">Rhizophagus clarus</name>
    <dbReference type="NCBI Taxonomy" id="94130"/>
    <lineage>
        <taxon>Eukaryota</taxon>
        <taxon>Fungi</taxon>
        <taxon>Fungi incertae sedis</taxon>
        <taxon>Mucoromycota</taxon>
        <taxon>Glomeromycotina</taxon>
        <taxon>Glomeromycetes</taxon>
        <taxon>Glomerales</taxon>
        <taxon>Glomeraceae</taxon>
        <taxon>Rhizophagus</taxon>
    </lineage>
</organism>
<feature type="coiled-coil region" evidence="1">
    <location>
        <begin position="130"/>
        <end position="157"/>
    </location>
</feature>
<keyword evidence="3" id="KW-1185">Reference proteome</keyword>
<reference evidence="2 3" key="1">
    <citation type="submission" date="2017-11" db="EMBL/GenBank/DDBJ databases">
        <title>The genome of Rhizophagus clarus HR1 reveals common genetic basis of auxotrophy among arbuscular mycorrhizal fungi.</title>
        <authorList>
            <person name="Kobayashi Y."/>
        </authorList>
    </citation>
    <scope>NUCLEOTIDE SEQUENCE [LARGE SCALE GENOMIC DNA]</scope>
    <source>
        <strain evidence="2 3">HR1</strain>
    </source>
</reference>
<dbReference type="Proteomes" id="UP000247702">
    <property type="component" value="Unassembled WGS sequence"/>
</dbReference>
<gene>
    <name evidence="2" type="ORF">RclHR1_04650022</name>
</gene>
<keyword evidence="1" id="KW-0175">Coiled coil</keyword>
<accession>A0A2Z6RVZ4</accession>